<protein>
    <submittedName>
        <fullName evidence="2">Uncharacterized protein</fullName>
    </submittedName>
</protein>
<feature type="compositionally biased region" description="Basic and acidic residues" evidence="1">
    <location>
        <begin position="127"/>
        <end position="138"/>
    </location>
</feature>
<keyword evidence="3" id="KW-1185">Reference proteome</keyword>
<reference evidence="2" key="1">
    <citation type="submission" date="2020-03" db="EMBL/GenBank/DDBJ databases">
        <authorList>
            <person name="Weist P."/>
        </authorList>
    </citation>
    <scope>NUCLEOTIDE SEQUENCE</scope>
</reference>
<proteinExistence type="predicted"/>
<dbReference type="EMBL" id="CADEAL010002039">
    <property type="protein sequence ID" value="CAB1437545.1"/>
    <property type="molecule type" value="Genomic_DNA"/>
</dbReference>
<feature type="region of interest" description="Disordered" evidence="1">
    <location>
        <begin position="127"/>
        <end position="161"/>
    </location>
</feature>
<gene>
    <name evidence="2" type="ORF">PLEPLA_LOCUS25592</name>
</gene>
<organism evidence="2 3">
    <name type="scientific">Pleuronectes platessa</name>
    <name type="common">European plaice</name>
    <dbReference type="NCBI Taxonomy" id="8262"/>
    <lineage>
        <taxon>Eukaryota</taxon>
        <taxon>Metazoa</taxon>
        <taxon>Chordata</taxon>
        <taxon>Craniata</taxon>
        <taxon>Vertebrata</taxon>
        <taxon>Euteleostomi</taxon>
        <taxon>Actinopterygii</taxon>
        <taxon>Neopterygii</taxon>
        <taxon>Teleostei</taxon>
        <taxon>Neoteleostei</taxon>
        <taxon>Acanthomorphata</taxon>
        <taxon>Carangaria</taxon>
        <taxon>Pleuronectiformes</taxon>
        <taxon>Pleuronectoidei</taxon>
        <taxon>Pleuronectidae</taxon>
        <taxon>Pleuronectes</taxon>
    </lineage>
</organism>
<name>A0A9N7URH3_PLEPL</name>
<feature type="region of interest" description="Disordered" evidence="1">
    <location>
        <begin position="1"/>
        <end position="112"/>
    </location>
</feature>
<dbReference type="AlphaFoldDB" id="A0A9N7URH3"/>
<evidence type="ECO:0000313" key="2">
    <source>
        <dbReference type="EMBL" id="CAB1437545.1"/>
    </source>
</evidence>
<evidence type="ECO:0000313" key="3">
    <source>
        <dbReference type="Proteomes" id="UP001153269"/>
    </source>
</evidence>
<dbReference type="Proteomes" id="UP001153269">
    <property type="component" value="Unassembled WGS sequence"/>
</dbReference>
<sequence length="197" mass="21009">MLPSDVLDSSIPPVTAAPSPPTNLHHRPPHPPPIHTTSNHPSYPTVQPLDSSIPPVAAAPSPPTNLHHRPPHPPPIHTTSNHPSYPTVQPLDSSIPSVAAAPSPPTNLHHRGMSTGKKCWFVLPKRHEGQAPESRRSGGDGQVGRAPLHHPGDQGSIPRQSVTVRTIGQRKGQVVMVRLVEHLSTIPGIRVQSPGRA</sequence>
<accession>A0A9N7URH3</accession>
<comment type="caution">
    <text evidence="2">The sequence shown here is derived from an EMBL/GenBank/DDBJ whole genome shotgun (WGS) entry which is preliminary data.</text>
</comment>
<evidence type="ECO:0000256" key="1">
    <source>
        <dbReference type="SAM" id="MobiDB-lite"/>
    </source>
</evidence>